<dbReference type="GO" id="GO:0005737">
    <property type="term" value="C:cytoplasm"/>
    <property type="evidence" value="ECO:0007669"/>
    <property type="project" value="UniProtKB-SubCell"/>
</dbReference>
<keyword evidence="3 8" id="KW-0479">Metal-binding</keyword>
<dbReference type="InterPro" id="IPR002582">
    <property type="entry name" value="ACPS"/>
</dbReference>
<evidence type="ECO:0000256" key="1">
    <source>
        <dbReference type="ARBA" id="ARBA00022516"/>
    </source>
</evidence>
<keyword evidence="4 8" id="KW-0276">Fatty acid metabolism</keyword>
<sequence>MIKGIGIDLIELKRIESTGGRLAARILTDKEKKKYDTLYDRRKTEFLAGRFAAKEAYAKACGCGIGAELAFKDICVSNDEKGRPLLKAEGETNIVHLSVSHSRDYACAHVVIETR</sequence>
<comment type="subcellular location">
    <subcellularLocation>
        <location evidence="8">Cytoplasm</location>
    </subcellularLocation>
</comment>
<evidence type="ECO:0000313" key="11">
    <source>
        <dbReference type="Proteomes" id="UP000240509"/>
    </source>
</evidence>
<keyword evidence="1 8" id="KW-0444">Lipid biosynthesis</keyword>
<evidence type="ECO:0000256" key="7">
    <source>
        <dbReference type="ARBA" id="ARBA00023160"/>
    </source>
</evidence>
<evidence type="ECO:0000256" key="3">
    <source>
        <dbReference type="ARBA" id="ARBA00022723"/>
    </source>
</evidence>
<dbReference type="EMBL" id="PZJJ01000016">
    <property type="protein sequence ID" value="PTL38580.1"/>
    <property type="molecule type" value="Genomic_DNA"/>
</dbReference>
<evidence type="ECO:0000256" key="8">
    <source>
        <dbReference type="HAMAP-Rule" id="MF_00101"/>
    </source>
</evidence>
<dbReference type="GO" id="GO:0008897">
    <property type="term" value="F:holo-[acyl-carrier-protein] synthase activity"/>
    <property type="evidence" value="ECO:0007669"/>
    <property type="project" value="UniProtKB-UniRule"/>
</dbReference>
<evidence type="ECO:0000256" key="4">
    <source>
        <dbReference type="ARBA" id="ARBA00022832"/>
    </source>
</evidence>
<feature type="binding site" evidence="8">
    <location>
        <position position="8"/>
    </location>
    <ligand>
        <name>Mg(2+)</name>
        <dbReference type="ChEBI" id="CHEBI:18420"/>
    </ligand>
</feature>
<dbReference type="EC" id="2.7.8.7" evidence="8"/>
<dbReference type="InterPro" id="IPR037143">
    <property type="entry name" value="4-PPantetheinyl_Trfase_dom_sf"/>
</dbReference>
<dbReference type="GO" id="GO:0006633">
    <property type="term" value="P:fatty acid biosynthetic process"/>
    <property type="evidence" value="ECO:0007669"/>
    <property type="project" value="UniProtKB-UniRule"/>
</dbReference>
<dbReference type="Proteomes" id="UP000240509">
    <property type="component" value="Unassembled WGS sequence"/>
</dbReference>
<dbReference type="SUPFAM" id="SSF56214">
    <property type="entry name" value="4'-phosphopantetheinyl transferase"/>
    <property type="match status" value="1"/>
</dbReference>
<keyword evidence="7 8" id="KW-0275">Fatty acid biosynthesis</keyword>
<dbReference type="RefSeq" id="WP_107585145.1">
    <property type="nucleotide sequence ID" value="NZ_PZJJ01000016.1"/>
</dbReference>
<comment type="catalytic activity">
    <reaction evidence="8">
        <text>apo-[ACP] + CoA = holo-[ACP] + adenosine 3',5'-bisphosphate + H(+)</text>
        <dbReference type="Rhea" id="RHEA:12068"/>
        <dbReference type="Rhea" id="RHEA-COMP:9685"/>
        <dbReference type="Rhea" id="RHEA-COMP:9690"/>
        <dbReference type="ChEBI" id="CHEBI:15378"/>
        <dbReference type="ChEBI" id="CHEBI:29999"/>
        <dbReference type="ChEBI" id="CHEBI:57287"/>
        <dbReference type="ChEBI" id="CHEBI:58343"/>
        <dbReference type="ChEBI" id="CHEBI:64479"/>
        <dbReference type="EC" id="2.7.8.7"/>
    </reaction>
</comment>
<keyword evidence="8" id="KW-0963">Cytoplasm</keyword>
<dbReference type="HAMAP" id="MF_00101">
    <property type="entry name" value="AcpS"/>
    <property type="match status" value="1"/>
</dbReference>
<gene>
    <name evidence="8 10" type="primary">acpS</name>
    <name evidence="10" type="ORF">C6Y45_10350</name>
</gene>
<dbReference type="Pfam" id="PF01648">
    <property type="entry name" value="ACPS"/>
    <property type="match status" value="1"/>
</dbReference>
<dbReference type="InterPro" id="IPR008278">
    <property type="entry name" value="4-PPantetheinyl_Trfase_dom"/>
</dbReference>
<feature type="domain" description="4'-phosphopantetheinyl transferase" evidence="9">
    <location>
        <begin position="4"/>
        <end position="108"/>
    </location>
</feature>
<evidence type="ECO:0000313" key="10">
    <source>
        <dbReference type="EMBL" id="PTL38580.1"/>
    </source>
</evidence>
<comment type="caution">
    <text evidence="10">The sequence shown here is derived from an EMBL/GenBank/DDBJ whole genome shotgun (WGS) entry which is preliminary data.</text>
</comment>
<accession>A0A2T4U5A0</accession>
<evidence type="ECO:0000256" key="6">
    <source>
        <dbReference type="ARBA" id="ARBA00023098"/>
    </source>
</evidence>
<dbReference type="Gene3D" id="3.90.470.20">
    <property type="entry name" value="4'-phosphopantetheinyl transferase domain"/>
    <property type="match status" value="1"/>
</dbReference>
<comment type="function">
    <text evidence="8">Transfers the 4'-phosphopantetheine moiety from coenzyme A to a Ser of acyl-carrier-protein.</text>
</comment>
<name>A0A2T4U5A0_9BACI</name>
<keyword evidence="5 8" id="KW-0460">Magnesium</keyword>
<reference evidence="10 11" key="1">
    <citation type="submission" date="2018-03" db="EMBL/GenBank/DDBJ databases">
        <title>Alkalicoccus saliphilus sp. nov., isolated from a mineral pool.</title>
        <authorList>
            <person name="Zhao B."/>
        </authorList>
    </citation>
    <scope>NUCLEOTIDE SEQUENCE [LARGE SCALE GENOMIC DNA]</scope>
    <source>
        <strain evidence="10 11">6AG</strain>
    </source>
</reference>
<dbReference type="NCBIfam" id="TIGR00516">
    <property type="entry name" value="acpS"/>
    <property type="match status" value="1"/>
</dbReference>
<dbReference type="InterPro" id="IPR004568">
    <property type="entry name" value="Ppantetheine-prot_Trfase_dom"/>
</dbReference>
<comment type="similarity">
    <text evidence="8">Belongs to the P-Pant transferase superfamily. AcpS family.</text>
</comment>
<dbReference type="AlphaFoldDB" id="A0A2T4U5A0"/>
<evidence type="ECO:0000259" key="9">
    <source>
        <dbReference type="Pfam" id="PF01648"/>
    </source>
</evidence>
<keyword evidence="11" id="KW-1185">Reference proteome</keyword>
<evidence type="ECO:0000256" key="5">
    <source>
        <dbReference type="ARBA" id="ARBA00022842"/>
    </source>
</evidence>
<comment type="cofactor">
    <cofactor evidence="8">
        <name>Mg(2+)</name>
        <dbReference type="ChEBI" id="CHEBI:18420"/>
    </cofactor>
</comment>
<feature type="binding site" evidence="8">
    <location>
        <position position="55"/>
    </location>
    <ligand>
        <name>Mg(2+)</name>
        <dbReference type="ChEBI" id="CHEBI:18420"/>
    </ligand>
</feature>
<dbReference type="GO" id="GO:0000287">
    <property type="term" value="F:magnesium ion binding"/>
    <property type="evidence" value="ECO:0007669"/>
    <property type="project" value="UniProtKB-UniRule"/>
</dbReference>
<keyword evidence="2 8" id="KW-0808">Transferase</keyword>
<protein>
    <recommendedName>
        <fullName evidence="8">Holo-[acyl-carrier-protein] synthase</fullName>
        <shortName evidence="8">Holo-ACP synthase</shortName>
        <ecNumber evidence="8">2.7.8.7</ecNumber>
    </recommendedName>
    <alternativeName>
        <fullName evidence="8">4'-phosphopantetheinyl transferase AcpS</fullName>
    </alternativeName>
</protein>
<organism evidence="10 11">
    <name type="scientific">Alkalicoccus saliphilus</name>
    <dbReference type="NCBI Taxonomy" id="200989"/>
    <lineage>
        <taxon>Bacteria</taxon>
        <taxon>Bacillati</taxon>
        <taxon>Bacillota</taxon>
        <taxon>Bacilli</taxon>
        <taxon>Bacillales</taxon>
        <taxon>Bacillaceae</taxon>
        <taxon>Alkalicoccus</taxon>
    </lineage>
</organism>
<dbReference type="NCBIfam" id="TIGR00556">
    <property type="entry name" value="pantethn_trn"/>
    <property type="match status" value="1"/>
</dbReference>
<evidence type="ECO:0000256" key="2">
    <source>
        <dbReference type="ARBA" id="ARBA00022679"/>
    </source>
</evidence>
<proteinExistence type="inferred from homology"/>
<dbReference type="OrthoDB" id="517356at2"/>
<keyword evidence="6 8" id="KW-0443">Lipid metabolism</keyword>